<dbReference type="KEGG" id="agl:PYTT_0624"/>
<reference evidence="2" key="1">
    <citation type="submission" date="2016-09" db="EMBL/GenBank/DDBJ databases">
        <authorList>
            <person name="Koehorst J."/>
        </authorList>
    </citation>
    <scope>NUCLEOTIDE SEQUENCE [LARGE SCALE GENOMIC DNA]</scope>
</reference>
<organism evidence="1 2">
    <name type="scientific">Akkermansia glycaniphila</name>
    <dbReference type="NCBI Taxonomy" id="1679444"/>
    <lineage>
        <taxon>Bacteria</taxon>
        <taxon>Pseudomonadati</taxon>
        <taxon>Verrucomicrobiota</taxon>
        <taxon>Verrucomicrobiia</taxon>
        <taxon>Verrucomicrobiales</taxon>
        <taxon>Akkermansiaceae</taxon>
        <taxon>Akkermansia</taxon>
    </lineage>
</organism>
<dbReference type="AlphaFoldDB" id="A0A1C7PFA0"/>
<evidence type="ECO:0000313" key="1">
    <source>
        <dbReference type="EMBL" id="SEH77168.1"/>
    </source>
</evidence>
<dbReference type="STRING" id="1679444.PYTT_0624"/>
<dbReference type="RefSeq" id="WP_067777095.1">
    <property type="nucleotide sequence ID" value="NZ_JACVVN010000012.1"/>
</dbReference>
<dbReference type="EMBL" id="LT629973">
    <property type="protein sequence ID" value="SEH77168.1"/>
    <property type="molecule type" value="Genomic_DNA"/>
</dbReference>
<gene>
    <name evidence="1" type="ORF">PYTT_0624</name>
</gene>
<name>A0A1C7PFA0_9BACT</name>
<sequence length="177" mass="20572">MPSIPDEEMEYALENTHVLYEPARRIDTFGDTRFDFILLSEPMDAVGMCRVRSGHVEAQRPKIIRPEAYRDLEVEGFGAHGRQFFDWLKARGAKLQMLLQYGFRFSRSDVQEVLLHENMADVRGRVVDEALHSGNALRVVLEGVDDDWEICLLKFTLEMVQKSHEINIFDFRRKGLL</sequence>
<protein>
    <submittedName>
        <fullName evidence="1">Uncharacterized protein</fullName>
    </submittedName>
</protein>
<keyword evidence="2" id="KW-1185">Reference proteome</keyword>
<evidence type="ECO:0000313" key="2">
    <source>
        <dbReference type="Proteomes" id="UP000176204"/>
    </source>
</evidence>
<dbReference type="Proteomes" id="UP000176204">
    <property type="component" value="Chromosome I"/>
</dbReference>
<dbReference type="OrthoDB" id="9781745at2"/>
<proteinExistence type="predicted"/>
<accession>A0A1C7PFA0</accession>